<gene>
    <name evidence="3" type="primary">GIP</name>
    <name evidence="3" type="ORF">AK812_SmicGene41725</name>
</gene>
<feature type="domain" description="Reverse transcriptase Ty1/copia-type" evidence="2">
    <location>
        <begin position="375"/>
        <end position="532"/>
    </location>
</feature>
<protein>
    <submittedName>
        <fullName evidence="3">Copia protein</fullName>
    </submittedName>
</protein>
<evidence type="ECO:0000259" key="2">
    <source>
        <dbReference type="Pfam" id="PF07727"/>
    </source>
</evidence>
<sequence>MNWQAKVTREGKLGAERVQYLAFGAYSYGANHGVCRSTRQFPKFLKYINQFLLQRVSTPRKWTSVVLNINNRMPIHRDVHNQANQPNVILGLGEHTKGGIWIQETVQAKEMGLKEATKEPLVSRVTPHGETVWGRVRATRGQIVEFPPKAWHETEEWSGERVMLSAYTTRGQGSLTQEELQQLRTAGFPIPPRPKKGIEEVYVAGEREQNRERERLKRQLYLLHAATGHCSTQHLVAALKRRNASAEVIRLAEEFKCSICEERKRVMPRHVASLETLRLDPAGNFRSQAIQDYCDRGRQLIKCCVEQLRRASQREELIDVMSEQEPTEEAPPIRIRMRGKRAAVAAPAEDSDEELIPDYWREKGACVEVEVEMPQSWTVYKGDVSGAFLQGREYPDVLHCVPCDEICDQMQVPRGSITRLRRACYGLVDAPLEWYRSVSEFLEGIGLERTWSDACTWVWRENGELKGMVSGHVDDFLFGGSDQDPQWQGIIKKIQQRFQWGDWEKDNFVQCGVKVDKVEEGYMLSQPQFVDGLKEINLNATRRRQREAETDEKEKGQLRALLGSLSWLAQQSAPHLSASVGLLLSEVTRSTVDTVLRSNLLLRNVKQRRNHQMLIHAMPKDEPVMMFVWVDAANGNRPDGGSTQGIFVGLGPQSMMSGAVGKVTPVTWHSSRVDRVCRSPGAVEALAAVNGEDALYYARYQWSELEYGNVDVRDAQGCVSRVPGCVVTDSRNVYDKLNNEVLVVKGAEKRTDLELLGLKESQAATGLAIRWVHSEAQLANSLTKVGNCREVELYYKMRHQWRIVEDEQMRSARRRKQEGMAPLASFEEEKISGDF</sequence>
<dbReference type="Proteomes" id="UP000186817">
    <property type="component" value="Unassembled WGS sequence"/>
</dbReference>
<dbReference type="EMBL" id="LSRX01001657">
    <property type="protein sequence ID" value="OLP78141.1"/>
    <property type="molecule type" value="Genomic_DNA"/>
</dbReference>
<dbReference type="AlphaFoldDB" id="A0A1Q9C5E3"/>
<evidence type="ECO:0000313" key="3">
    <source>
        <dbReference type="EMBL" id="OLP78141.1"/>
    </source>
</evidence>
<evidence type="ECO:0000256" key="1">
    <source>
        <dbReference type="SAM" id="MobiDB-lite"/>
    </source>
</evidence>
<accession>A0A1Q9C5E3</accession>
<reference evidence="3 4" key="1">
    <citation type="submission" date="2016-02" db="EMBL/GenBank/DDBJ databases">
        <title>Genome analysis of coral dinoflagellate symbionts highlights evolutionary adaptations to a symbiotic lifestyle.</title>
        <authorList>
            <person name="Aranda M."/>
            <person name="Li Y."/>
            <person name="Liew Y.J."/>
            <person name="Baumgarten S."/>
            <person name="Simakov O."/>
            <person name="Wilson M."/>
            <person name="Piel J."/>
            <person name="Ashoor H."/>
            <person name="Bougouffa S."/>
            <person name="Bajic V.B."/>
            <person name="Ryu T."/>
            <person name="Ravasi T."/>
            <person name="Bayer T."/>
            <person name="Micklem G."/>
            <person name="Kim H."/>
            <person name="Bhak J."/>
            <person name="Lajeunesse T.C."/>
            <person name="Voolstra C.R."/>
        </authorList>
    </citation>
    <scope>NUCLEOTIDE SEQUENCE [LARGE SCALE GENOMIC DNA]</scope>
    <source>
        <strain evidence="3 4">CCMP2467</strain>
    </source>
</reference>
<dbReference type="InterPro" id="IPR013103">
    <property type="entry name" value="RVT_2"/>
</dbReference>
<keyword evidence="4" id="KW-1185">Reference proteome</keyword>
<dbReference type="OrthoDB" id="6127576at2759"/>
<organism evidence="3 4">
    <name type="scientific">Symbiodinium microadriaticum</name>
    <name type="common">Dinoflagellate</name>
    <name type="synonym">Zooxanthella microadriatica</name>
    <dbReference type="NCBI Taxonomy" id="2951"/>
    <lineage>
        <taxon>Eukaryota</taxon>
        <taxon>Sar</taxon>
        <taxon>Alveolata</taxon>
        <taxon>Dinophyceae</taxon>
        <taxon>Suessiales</taxon>
        <taxon>Symbiodiniaceae</taxon>
        <taxon>Symbiodinium</taxon>
    </lineage>
</organism>
<proteinExistence type="predicted"/>
<name>A0A1Q9C5E3_SYMMI</name>
<dbReference type="Pfam" id="PF07727">
    <property type="entry name" value="RVT_2"/>
    <property type="match status" value="1"/>
</dbReference>
<evidence type="ECO:0000313" key="4">
    <source>
        <dbReference type="Proteomes" id="UP000186817"/>
    </source>
</evidence>
<feature type="region of interest" description="Disordered" evidence="1">
    <location>
        <begin position="814"/>
        <end position="835"/>
    </location>
</feature>
<comment type="caution">
    <text evidence="3">The sequence shown here is derived from an EMBL/GenBank/DDBJ whole genome shotgun (WGS) entry which is preliminary data.</text>
</comment>